<organism evidence="3 4">
    <name type="scientific">Glycomyces sambucus</name>
    <dbReference type="NCBI Taxonomy" id="380244"/>
    <lineage>
        <taxon>Bacteria</taxon>
        <taxon>Bacillati</taxon>
        <taxon>Actinomycetota</taxon>
        <taxon>Actinomycetes</taxon>
        <taxon>Glycomycetales</taxon>
        <taxon>Glycomycetaceae</taxon>
        <taxon>Glycomyces</taxon>
    </lineage>
</organism>
<dbReference type="Proteomes" id="UP000198662">
    <property type="component" value="Unassembled WGS sequence"/>
</dbReference>
<name>A0A1G9MID9_9ACTN</name>
<dbReference type="InterPro" id="IPR025406">
    <property type="entry name" value="DUF4132"/>
</dbReference>
<protein>
    <recommendedName>
        <fullName evidence="2">DUF4132 domain-containing protein</fullName>
    </recommendedName>
</protein>
<dbReference type="Pfam" id="PF13569">
    <property type="entry name" value="DUF4132"/>
    <property type="match status" value="1"/>
</dbReference>
<proteinExistence type="predicted"/>
<accession>A0A1G9MID9</accession>
<feature type="domain" description="DUF4132" evidence="2">
    <location>
        <begin position="765"/>
        <end position="906"/>
    </location>
</feature>
<evidence type="ECO:0000313" key="3">
    <source>
        <dbReference type="EMBL" id="SDL73843.1"/>
    </source>
</evidence>
<dbReference type="STRING" id="380244.SAMN05216298_4987"/>
<evidence type="ECO:0000256" key="1">
    <source>
        <dbReference type="SAM" id="MobiDB-lite"/>
    </source>
</evidence>
<feature type="region of interest" description="Disordered" evidence="1">
    <location>
        <begin position="442"/>
        <end position="462"/>
    </location>
</feature>
<dbReference type="AlphaFoldDB" id="A0A1G9MID9"/>
<gene>
    <name evidence="3" type="ORF">SAMN05216298_4987</name>
</gene>
<dbReference type="EMBL" id="FNGF01000009">
    <property type="protein sequence ID" value="SDL73843.1"/>
    <property type="molecule type" value="Genomic_DNA"/>
</dbReference>
<reference evidence="4" key="1">
    <citation type="submission" date="2016-10" db="EMBL/GenBank/DDBJ databases">
        <authorList>
            <person name="Varghese N."/>
            <person name="Submissions S."/>
        </authorList>
    </citation>
    <scope>NUCLEOTIDE SEQUENCE [LARGE SCALE GENOMIC DNA]</scope>
    <source>
        <strain evidence="4">CGMCC 4.3147</strain>
    </source>
</reference>
<evidence type="ECO:0000259" key="2">
    <source>
        <dbReference type="Pfam" id="PF13569"/>
    </source>
</evidence>
<keyword evidence="4" id="KW-1185">Reference proteome</keyword>
<sequence>MSPMTDALPHEDPDPAKPWLDYRGSFALDPAPRRGFPSARAYEPDPDMPAHWRTVRDLAAEAIGDAVASAETETGIAAAMRAYLDGEADPLGAAAVFETAAAVTSLWDVSRRYVQLDAWTDEHGIGFAAHALMRQCELRIVNQHGKAYSRSAWRQDVPAVQWAPAAPVGAEWGRGTECRQLRTWLSALPEEEYRGFRPLLEPYGRNHRQRLVRAYVMPTERDWAAEARADWRERDATTWADQNRLAGVVDSMEELHEAGLAVHRNIGGHSPAVATMVESFGAACAPMLVASVEAGTREYQGKRSIHQVIAGLPHDAAVSYLLANLVTERTGPLVRAAAERFPRRTLRLIARLAADADPSMRSRYAHLVATVPLLEAARAVAEPDVADAIDRLVTLADAPPEAAALPAFLAGPPWTRKAAKRKKLVVDIEPLSEDGLRWREGERDRWRDSPDGAQRQLAETGDPAEALASLAKSAKEHRVLPPLAGPAAARIAADWLVRLRSTRLSVGDWLDRHGADAARWLAPDAVGRAAKPRKAAEAVLRDVARRLGGDAVLAAVAPHGEAAVASVAEILAVDPLDLDGRKAPKVPEWAEPVLRMPVLLRGGRERLPREAVAHVVGAMALDSPAIPYAGVDIVKEHCDPASLSAFAWAVLESWEINDAPAKDAWALTQLARFADDEAVARLEALVRAWPDQNHSKRALNGLEVLGAIESEEALRAVHRLTRFRGSKAVKAAAVHQVELVAAGLGLDAEQLADRLVPETGPASLTAEQVKRLERAMVDGRTWRAGEFRTRLVAHPLLGEIARRLVWQSGPVAFRIAEDRTFADLADDAIDLPDDAPVRLSHPVLLGDALPAWVRHLADYEVLQPFDQLARPAHTATPAETAAGRLTRFAGRKARTGPLHGLTRGSWTAVRTDNWTNALERRLPGGGAVRMTLAPGFGGGPYFDAEAVQVVEEVTFPEGIDPVVLSEVVADLAKTAKE</sequence>
<evidence type="ECO:0000313" key="4">
    <source>
        <dbReference type="Proteomes" id="UP000198662"/>
    </source>
</evidence>